<keyword evidence="13" id="KW-1185">Reference proteome</keyword>
<dbReference type="KEGG" id="bpg:Bathy02g03310"/>
<reference evidence="12 13" key="1">
    <citation type="submission" date="2011-10" db="EMBL/GenBank/DDBJ databases">
        <authorList>
            <person name="Genoscope - CEA"/>
        </authorList>
    </citation>
    <scope>NUCLEOTIDE SEQUENCE [LARGE SCALE GENOMIC DNA]</scope>
    <source>
        <strain evidence="12 13">RCC 1105</strain>
    </source>
</reference>
<dbReference type="GO" id="GO:0031514">
    <property type="term" value="C:motile cilium"/>
    <property type="evidence" value="ECO:0007669"/>
    <property type="project" value="UniProtKB-SubCell"/>
</dbReference>
<feature type="repeat" description="WD" evidence="11">
    <location>
        <begin position="601"/>
        <end position="642"/>
    </location>
</feature>
<dbReference type="SUPFAM" id="SSF50998">
    <property type="entry name" value="Quinoprotein alcohol dehydrogenase-like"/>
    <property type="match status" value="1"/>
</dbReference>
<keyword evidence="6" id="KW-0282">Flagellum</keyword>
<dbReference type="Proteomes" id="UP000198341">
    <property type="component" value="Chromosome 2"/>
</dbReference>
<sequence length="788" mass="85284">MKLETARGFNGKCLDGVNVLSLPPREDDDRERLLLVHPLGGSVCVRELFLEGGGKSAKNTNTTTRKERDGEEEETIPPMFFCDDSDVRDQTRVTCATTSPCGKFIAAGSRVNVATNVAVVRLWEVAGEGRRRIKKQSESLVKLSLHKGEVTSLAFSPCSKFIASLGGASDNYQLVLWRLADGKAMCGRNTFGATTVAFVNRASINPSLVTAGADESGVVMWQFDSAKRSFSSEKCRLGQIRRDVVKVVVSENDDFAYLGTKTGDVLKVSLEGDRLFKRKSDYKVSGGVTSLALVKGTGRTLLLVGGGDGSVNVLDAQTLDEHHLKGSKGNGKVFANGRITSIVVRVSEEEEELLDEVVKSGAVVLTEEVNKQYHRRSPATVLKVPPSNATIKRRQRAARENADAIVTTHTVLVGTSKCDVELFHLTRDDNDIMYGTGKIVPKAEKPLSIVSAAAANTESNDGKVLICGSHDAPVNDIAFPRNFEGLFATCAGTEIRLWKTENCEELSRISASGVSSTCENVVFAPDGFSIISAWSDGNIRFYSPKSGTLLATIEDCHPAGVSTLEISRDGSTLISGGTDGAVRVWTLPDGGYTTVALKASMKEHRAKINSVNFSNDESIAASASDDGACILWDMSKCSRLRMLKCFNNAFVKSALFHPADDSILVTASSDRKIIFWDVQTGEPTREVEANETSEVTSLSLHSSDATNSGSKTLLLAISGGSADPVVKIFRDERKEEKEEEEKEEQADETVSLLAIGRAHSTRVNRVKFSRDGKRIVSCGQEGVFVWRI</sequence>
<evidence type="ECO:0000256" key="3">
    <source>
        <dbReference type="ARBA" id="ARBA00022490"/>
    </source>
</evidence>
<evidence type="ECO:0000256" key="5">
    <source>
        <dbReference type="ARBA" id="ARBA00022737"/>
    </source>
</evidence>
<organism evidence="12 13">
    <name type="scientific">Bathycoccus prasinos</name>
    <dbReference type="NCBI Taxonomy" id="41875"/>
    <lineage>
        <taxon>Eukaryota</taxon>
        <taxon>Viridiplantae</taxon>
        <taxon>Chlorophyta</taxon>
        <taxon>Mamiellophyceae</taxon>
        <taxon>Mamiellales</taxon>
        <taxon>Bathycoccaceae</taxon>
        <taxon>Bathycoccus</taxon>
    </lineage>
</organism>
<keyword evidence="4 11" id="KW-0853">WD repeat</keyword>
<evidence type="ECO:0000313" key="13">
    <source>
        <dbReference type="Proteomes" id="UP000198341"/>
    </source>
</evidence>
<dbReference type="InterPro" id="IPR001680">
    <property type="entry name" value="WD40_rpt"/>
</dbReference>
<dbReference type="InterPro" id="IPR011044">
    <property type="entry name" value="Quino_amine_DH_bsu"/>
</dbReference>
<protein>
    <recommendedName>
        <fullName evidence="10">Cilia- and flagella-associated protein 52</fullName>
    </recommendedName>
</protein>
<evidence type="ECO:0000256" key="8">
    <source>
        <dbReference type="ARBA" id="ARBA00023273"/>
    </source>
</evidence>
<dbReference type="Pfam" id="PF00400">
    <property type="entry name" value="WD40"/>
    <property type="match status" value="5"/>
</dbReference>
<evidence type="ECO:0000256" key="4">
    <source>
        <dbReference type="ARBA" id="ARBA00022574"/>
    </source>
</evidence>
<dbReference type="STRING" id="41875.K8F0D8"/>
<feature type="repeat" description="WD" evidence="11">
    <location>
        <begin position="660"/>
        <end position="686"/>
    </location>
</feature>
<comment type="subcellular location">
    <subcellularLocation>
        <location evidence="1">Cell projection</location>
        <location evidence="1">Cilium</location>
        <location evidence="1">Flagellum</location>
    </subcellularLocation>
    <subcellularLocation>
        <location evidence="2">Cytoplasm</location>
    </subcellularLocation>
</comment>
<keyword evidence="5" id="KW-0677">Repeat</keyword>
<evidence type="ECO:0000256" key="2">
    <source>
        <dbReference type="ARBA" id="ARBA00004496"/>
    </source>
</evidence>
<dbReference type="eggNOG" id="KOG0266">
    <property type="taxonomic scope" value="Eukaryota"/>
</dbReference>
<keyword evidence="3" id="KW-0963">Cytoplasm</keyword>
<dbReference type="OrthoDB" id="6252103at2759"/>
<dbReference type="SMART" id="SM00320">
    <property type="entry name" value="WD40"/>
    <property type="match status" value="10"/>
</dbReference>
<dbReference type="GO" id="GO:0005930">
    <property type="term" value="C:axoneme"/>
    <property type="evidence" value="ECO:0007669"/>
    <property type="project" value="UniProtKB-ARBA"/>
</dbReference>
<feature type="repeat" description="WD" evidence="11">
    <location>
        <begin position="554"/>
        <end position="595"/>
    </location>
</feature>
<dbReference type="PANTHER" id="PTHR13720">
    <property type="entry name" value="WD-40 REPEAT PROTEIN"/>
    <property type="match status" value="1"/>
</dbReference>
<keyword evidence="7" id="KW-0969">Cilium</keyword>
<gene>
    <name evidence="12" type="ORF">Bathy02g03310</name>
</gene>
<dbReference type="SUPFAM" id="SSF50969">
    <property type="entry name" value="YVTN repeat-like/Quinoprotein amine dehydrogenase"/>
    <property type="match status" value="1"/>
</dbReference>
<dbReference type="InterPro" id="IPR019775">
    <property type="entry name" value="WD40_repeat_CS"/>
</dbReference>
<dbReference type="EMBL" id="FO082277">
    <property type="protein sequence ID" value="CCO14968.1"/>
    <property type="molecule type" value="Genomic_DNA"/>
</dbReference>
<keyword evidence="8" id="KW-0966">Cell projection</keyword>
<dbReference type="PROSITE" id="PS50294">
    <property type="entry name" value="WD_REPEATS_REGION"/>
    <property type="match status" value="2"/>
</dbReference>
<evidence type="ECO:0000256" key="10">
    <source>
        <dbReference type="ARBA" id="ARBA00029552"/>
    </source>
</evidence>
<name>K8F0D8_9CHLO</name>
<evidence type="ECO:0000256" key="6">
    <source>
        <dbReference type="ARBA" id="ARBA00022846"/>
    </source>
</evidence>
<dbReference type="InterPro" id="IPR015943">
    <property type="entry name" value="WD40/YVTN_repeat-like_dom_sf"/>
</dbReference>
<evidence type="ECO:0000256" key="7">
    <source>
        <dbReference type="ARBA" id="ARBA00023069"/>
    </source>
</evidence>
<proteinExistence type="inferred from homology"/>
<dbReference type="GeneID" id="19017444"/>
<comment type="similarity">
    <text evidence="9">Belongs to the CFAP52 family.</text>
</comment>
<evidence type="ECO:0000256" key="11">
    <source>
        <dbReference type="PROSITE-ProRule" id="PRU00221"/>
    </source>
</evidence>
<evidence type="ECO:0000256" key="9">
    <source>
        <dbReference type="ARBA" id="ARBA00029456"/>
    </source>
</evidence>
<dbReference type="PANTHER" id="PTHR13720:SF14">
    <property type="entry name" value="CILIA- AND FLAGELLA-ASSOCIATED PROTEIN 52"/>
    <property type="match status" value="1"/>
</dbReference>
<dbReference type="Gene3D" id="2.130.10.10">
    <property type="entry name" value="YVTN repeat-like/Quinoprotein amine dehydrogenase"/>
    <property type="match status" value="4"/>
</dbReference>
<dbReference type="InterPro" id="IPR050630">
    <property type="entry name" value="WD_repeat_EMAP"/>
</dbReference>
<dbReference type="AlphaFoldDB" id="K8F0D8"/>
<evidence type="ECO:0000256" key="1">
    <source>
        <dbReference type="ARBA" id="ARBA00004230"/>
    </source>
</evidence>
<dbReference type="InterPro" id="IPR011047">
    <property type="entry name" value="Quinoprotein_ADH-like_sf"/>
</dbReference>
<evidence type="ECO:0000313" key="12">
    <source>
        <dbReference type="EMBL" id="CCO14968.1"/>
    </source>
</evidence>
<accession>K8F0D8</accession>
<dbReference type="RefSeq" id="XP_007514728.1">
    <property type="nucleotide sequence ID" value="XM_007514666.1"/>
</dbReference>
<dbReference type="PROSITE" id="PS50082">
    <property type="entry name" value="WD_REPEATS_2"/>
    <property type="match status" value="3"/>
</dbReference>
<dbReference type="PROSITE" id="PS00678">
    <property type="entry name" value="WD_REPEATS_1"/>
    <property type="match status" value="2"/>
</dbReference>